<keyword evidence="2" id="KW-0812">Transmembrane</keyword>
<name>A0A6P9D4V8_PANGU</name>
<feature type="region of interest" description="Disordered" evidence="1">
    <location>
        <begin position="201"/>
        <end position="232"/>
    </location>
</feature>
<reference evidence="4" key="1">
    <citation type="submission" date="2025-08" db="UniProtKB">
        <authorList>
            <consortium name="RefSeq"/>
        </authorList>
    </citation>
    <scope>IDENTIFICATION</scope>
    <source>
        <tissue evidence="4">Blood</tissue>
    </source>
</reference>
<dbReference type="AlphaFoldDB" id="A0A6P9D4V8"/>
<feature type="compositionally biased region" description="Polar residues" evidence="1">
    <location>
        <begin position="142"/>
        <end position="153"/>
    </location>
</feature>
<evidence type="ECO:0000256" key="2">
    <source>
        <dbReference type="SAM" id="Phobius"/>
    </source>
</evidence>
<feature type="region of interest" description="Disordered" evidence="1">
    <location>
        <begin position="1"/>
        <end position="46"/>
    </location>
</feature>
<sequence>MRKPTASNGRPKQAPERQKRSGRSQEKGTRGSDPAGPALLSSDWQSSQISGRGRLTWLRYGTGSTCCFEDHVPRRGGGGGGGGGAVVVAGERLLGQGELSSSEAAWPTVRSSGKQAWHLSPRTFLQQKNYLEYLGGCCNTDRSSSGDNSTAGPTSVPPTSPKGLSKAELEAAIAVPCVFVGLLLIGLLVFMGLKIREKRQTEGTYRPSNEEQAGTRVEPQTNLKLPPEERLI</sequence>
<evidence type="ECO:0000313" key="4">
    <source>
        <dbReference type="RefSeq" id="XP_034290454.1"/>
    </source>
</evidence>
<feature type="compositionally biased region" description="Basic and acidic residues" evidence="1">
    <location>
        <begin position="13"/>
        <end position="30"/>
    </location>
</feature>
<dbReference type="RefSeq" id="XP_034290454.1">
    <property type="nucleotide sequence ID" value="XM_034434563.1"/>
</dbReference>
<proteinExistence type="predicted"/>
<evidence type="ECO:0000256" key="1">
    <source>
        <dbReference type="SAM" id="MobiDB-lite"/>
    </source>
</evidence>
<dbReference type="GeneID" id="117675662"/>
<keyword evidence="2" id="KW-1133">Transmembrane helix</keyword>
<keyword evidence="3" id="KW-1185">Reference proteome</keyword>
<dbReference type="KEGG" id="pgut:117675662"/>
<feature type="region of interest" description="Disordered" evidence="1">
    <location>
        <begin position="142"/>
        <end position="163"/>
    </location>
</feature>
<feature type="compositionally biased region" description="Polar residues" evidence="1">
    <location>
        <begin position="1"/>
        <end position="10"/>
    </location>
</feature>
<feature type="compositionally biased region" description="Polar residues" evidence="1">
    <location>
        <begin position="202"/>
        <end position="223"/>
    </location>
</feature>
<dbReference type="Proteomes" id="UP001652622">
    <property type="component" value="Unplaced"/>
</dbReference>
<dbReference type="InParanoid" id="A0A6P9D4V8"/>
<protein>
    <submittedName>
        <fullName evidence="4">Protein crumbs homolog 3</fullName>
    </submittedName>
</protein>
<accession>A0A6P9D4V8</accession>
<feature type="transmembrane region" description="Helical" evidence="2">
    <location>
        <begin position="171"/>
        <end position="193"/>
    </location>
</feature>
<evidence type="ECO:0000313" key="3">
    <source>
        <dbReference type="Proteomes" id="UP001652622"/>
    </source>
</evidence>
<organism evidence="3 4">
    <name type="scientific">Pantherophis guttatus</name>
    <name type="common">Corn snake</name>
    <name type="synonym">Elaphe guttata</name>
    <dbReference type="NCBI Taxonomy" id="94885"/>
    <lineage>
        <taxon>Eukaryota</taxon>
        <taxon>Metazoa</taxon>
        <taxon>Chordata</taxon>
        <taxon>Craniata</taxon>
        <taxon>Vertebrata</taxon>
        <taxon>Euteleostomi</taxon>
        <taxon>Lepidosauria</taxon>
        <taxon>Squamata</taxon>
        <taxon>Bifurcata</taxon>
        <taxon>Unidentata</taxon>
        <taxon>Episquamata</taxon>
        <taxon>Toxicofera</taxon>
        <taxon>Serpentes</taxon>
        <taxon>Colubroidea</taxon>
        <taxon>Colubridae</taxon>
        <taxon>Colubrinae</taxon>
        <taxon>Pantherophis</taxon>
    </lineage>
</organism>
<keyword evidence="2" id="KW-0472">Membrane</keyword>
<dbReference type="CTD" id="92359"/>
<gene>
    <name evidence="4" type="primary">CRB3</name>
</gene>